<dbReference type="InterPro" id="IPR036291">
    <property type="entry name" value="NAD(P)-bd_dom_sf"/>
</dbReference>
<dbReference type="eggNOG" id="COG2085">
    <property type="taxonomic scope" value="Bacteria"/>
</dbReference>
<dbReference type="GO" id="GO:0016491">
    <property type="term" value="F:oxidoreductase activity"/>
    <property type="evidence" value="ECO:0007669"/>
    <property type="project" value="UniProtKB-KW"/>
</dbReference>
<dbReference type="Gene3D" id="3.40.50.720">
    <property type="entry name" value="NAD(P)-binding Rossmann-like Domain"/>
    <property type="match status" value="1"/>
</dbReference>
<dbReference type="SUPFAM" id="SSF51735">
    <property type="entry name" value="NAD(P)-binding Rossmann-fold domains"/>
    <property type="match status" value="1"/>
</dbReference>
<evidence type="ECO:0000256" key="1">
    <source>
        <dbReference type="ARBA" id="ARBA00023002"/>
    </source>
</evidence>
<dbReference type="HOGENOM" id="CLU_076368_2_1_11"/>
<dbReference type="PANTHER" id="PTHR14239:SF10">
    <property type="entry name" value="REDUCTASE"/>
    <property type="match status" value="1"/>
</dbReference>
<gene>
    <name evidence="2" type="ORF">KR76_16375</name>
</gene>
<dbReference type="InterPro" id="IPR051267">
    <property type="entry name" value="STEAP_metalloreductase"/>
</dbReference>
<dbReference type="AlphaFoldDB" id="A0A0A1DRE3"/>
<dbReference type="Pfam" id="PF03807">
    <property type="entry name" value="F420_oxidored"/>
    <property type="match status" value="1"/>
</dbReference>
<keyword evidence="3" id="KW-1185">Reference proteome</keyword>
<dbReference type="Proteomes" id="UP000030300">
    <property type="component" value="Chromosome"/>
</dbReference>
<dbReference type="KEGG" id="psim:KR76_16375"/>
<evidence type="ECO:0000313" key="3">
    <source>
        <dbReference type="Proteomes" id="UP000030300"/>
    </source>
</evidence>
<dbReference type="EMBL" id="CP009896">
    <property type="protein sequence ID" value="AIY17950.1"/>
    <property type="molecule type" value="Genomic_DNA"/>
</dbReference>
<evidence type="ECO:0000313" key="2">
    <source>
        <dbReference type="EMBL" id="AIY17950.1"/>
    </source>
</evidence>
<sequence>MEIGLLGTGNLAAALGEAWARAGHGVVVAGRDAGRARAAAERIGAAGAVAPAVLGERAEVVVVAVAWDGLDDALALAGGPEGRLAGRTVLDCTNPVDFASGRLLPASGSAAERVAAAVPGAHVVKALHLFAGASWPYEGPSGAAPVVALCGDDPAALGRAGDLVADLGARAAVVGGLDAARQAEEVAGFVMRLVVAGANPRLAVPDVPRGEAQ</sequence>
<dbReference type="PANTHER" id="PTHR14239">
    <property type="entry name" value="DUDULIN-RELATED"/>
    <property type="match status" value="1"/>
</dbReference>
<accession>A0A0A1DRE3</accession>
<proteinExistence type="predicted"/>
<name>A0A0A1DRE3_NOCSI</name>
<dbReference type="InterPro" id="IPR028939">
    <property type="entry name" value="P5C_Rdtase_cat_N"/>
</dbReference>
<keyword evidence="1" id="KW-0560">Oxidoreductase</keyword>
<reference evidence="2 3" key="1">
    <citation type="journal article" date="2015" name="Genome Announc.">
        <title>Complete Genome Sequence of Steroid-Transforming Nocardioides simplex VKM Ac-2033D.</title>
        <authorList>
            <person name="Shtratnikova V.Y."/>
            <person name="Schelkunov M.I."/>
            <person name="Pekov Y.A."/>
            <person name="Fokina V.V."/>
            <person name="Logacheva M.D."/>
            <person name="Sokolov S.L."/>
            <person name="Bragin E.Y."/>
            <person name="Ashapkin V.V."/>
            <person name="Donova M.V."/>
        </authorList>
    </citation>
    <scope>NUCLEOTIDE SEQUENCE [LARGE SCALE GENOMIC DNA]</scope>
    <source>
        <strain evidence="2 3">VKM Ac-2033D</strain>
    </source>
</reference>
<organism evidence="2 3">
    <name type="scientific">Nocardioides simplex</name>
    <name type="common">Arthrobacter simplex</name>
    <dbReference type="NCBI Taxonomy" id="2045"/>
    <lineage>
        <taxon>Bacteria</taxon>
        <taxon>Bacillati</taxon>
        <taxon>Actinomycetota</taxon>
        <taxon>Actinomycetes</taxon>
        <taxon>Propionibacteriales</taxon>
        <taxon>Nocardioidaceae</taxon>
        <taxon>Pimelobacter</taxon>
    </lineage>
</organism>
<protein>
    <submittedName>
        <fullName evidence="2">NADPH-dependent F420 reductase</fullName>
    </submittedName>
</protein>
<dbReference type="STRING" id="2045.KR76_16375"/>